<dbReference type="Gene3D" id="3.90.215.10">
    <property type="entry name" value="Gamma Fibrinogen, chain A, domain 1"/>
    <property type="match status" value="1"/>
</dbReference>
<evidence type="ECO:0000256" key="10">
    <source>
        <dbReference type="SAM" id="SignalP"/>
    </source>
</evidence>
<dbReference type="KEGG" id="snh:120019844"/>
<sequence length="1286" mass="140568">MTTRLHWLSRALCLIGILCTVTTTYVTEDSPAPAEKGVTFSHIYKIDLAKSPDCKLALQTMPHQQDQESGLQELEGGPTLEGDKDIVFRHQINLKTPKCDCDESERFKSLLYRVNGLEEEVEHLKSQCSQGCCGGKGGVDTSCSGHGTYQHDTCSCQCNPGWEGPDCSISTCPDECNDHGRCVDGKCVCLAGYMGRDCSQMMCPGDCNDKGHCVDGKCVCFSHFTGEDCSEQKCSPDCVHGTCVNGMCICDEGFFGDECSAVFGPNGLRLVRVTDVSLLVEWQAVRAAEYYVLTWHPEGNEAERVTVPNTETSYLITGLRPGVTYIVQVYAVIKEIQSEGDRIEATTVVSGIDGIRVLGQTEDSIQVDWQNPAAPLDHFRLTHANPDGQEEEQIVPMSAEARTTNTIVGLQPGTEYLITVQGIKGTIEGKASFVTGVTDLDAPTNLSTKEVTEDSATVEWQKVQAEIDGYVISYSSAEGSSGEIPVGADSSSYRLTGLRPGVIYTVYIWAVKGSRVSRKSSTEAETDLDAPTNLLTREVTEDAADVSWDRPLADIDGYVISYSSAEGSSGEIPVGADSSSYRLTGLRPGVIYTVYIWGVKGSRVSRKSSIVAETDLDAPTNLLTREVTEDTADVSWDRPLADIDGYVISYSSAEGSSGEIPVGADSSSYRLTGLRPGVIYTVYIWAVKGSRVSRKSSIEAETDLDAPTNLLTREVTEVTADVSWDRPLADIDGYVISYSSAEGSSGEIPVGADSSSYRLTGLRPGVIYTVYIWAVKGSRVSRKSSIVAETDLDAPTNLLTREVTEDTADVSWDRPLADIDGYVISYSSAEGSSGEIPVGADSSSYRLTGLRPGVIYTVYIWAVKGSRVSRKSSIEAETDLDAPTNLLTREVTEDAADVSWDRPLADIDGYVISYSSAEGSSGEIPVGADSSSYRLTGLRPGVIYTVYIWAVKSSRVSRKSSTPAETEIDSPKNLKASDVKLDAATLTWTAPLARIDGYILTFRAEDGTLKKLRAGESRFAMSGLEMGKNYIVTLLAYRGAKRSRVIETTFKTVGLLYPFPMDCTQIKTNGNMASGIYTIYINSDRTKPMEVYCDMDTDGGGWVVLQRRNNGQMDFMKRWRQYMAGFGNMTDEFWLGLDNIYELTNTPTQYELRVDLGVGSEKAYAVYDNFKIAPAKQKFKLTIGKYRGTAGDAMNYHQGRPFSTVDNDNDIALGNCALTHRGAWWYKNCHLANLNGKFGDNRHSMGVNWEPWKGHLMSLDFTEMKIRPVGAARKRRSLSSRTAPRK</sequence>
<dbReference type="InterPro" id="IPR036116">
    <property type="entry name" value="FN3_sf"/>
</dbReference>
<dbReference type="SMART" id="SM00181">
    <property type="entry name" value="EGF"/>
    <property type="match status" value="4"/>
</dbReference>
<keyword evidence="5" id="KW-0245">EGF-like domain</keyword>
<accession>A0A8U0P785</accession>
<feature type="chain" id="PRO_5035787232" evidence="10">
    <location>
        <begin position="24"/>
        <end position="1286"/>
    </location>
</feature>
<gene>
    <name evidence="14" type="primary">tnn</name>
</gene>
<evidence type="ECO:0000259" key="12">
    <source>
        <dbReference type="PROSITE" id="PS51406"/>
    </source>
</evidence>
<evidence type="ECO:0000256" key="2">
    <source>
        <dbReference type="ARBA" id="ARBA00008673"/>
    </source>
</evidence>
<dbReference type="InterPro" id="IPR020837">
    <property type="entry name" value="Fibrinogen_CS"/>
</dbReference>
<evidence type="ECO:0000256" key="1">
    <source>
        <dbReference type="ARBA" id="ARBA00004498"/>
    </source>
</evidence>
<dbReference type="SUPFAM" id="SSF56496">
    <property type="entry name" value="Fibrinogen C-terminal domain-like"/>
    <property type="match status" value="1"/>
</dbReference>
<dbReference type="GO" id="GO:0005615">
    <property type="term" value="C:extracellular space"/>
    <property type="evidence" value="ECO:0007669"/>
    <property type="project" value="TreeGrafter"/>
</dbReference>
<organism evidence="13 14">
    <name type="scientific">Salvelinus namaycush</name>
    <name type="common">Lake trout</name>
    <name type="synonym">Salmo namaycush</name>
    <dbReference type="NCBI Taxonomy" id="8040"/>
    <lineage>
        <taxon>Eukaryota</taxon>
        <taxon>Metazoa</taxon>
        <taxon>Chordata</taxon>
        <taxon>Craniata</taxon>
        <taxon>Vertebrata</taxon>
        <taxon>Euteleostomi</taxon>
        <taxon>Actinopterygii</taxon>
        <taxon>Neopterygii</taxon>
        <taxon>Teleostei</taxon>
        <taxon>Protacanthopterygii</taxon>
        <taxon>Salmoniformes</taxon>
        <taxon>Salmonidae</taxon>
        <taxon>Salmoninae</taxon>
        <taxon>Salvelinus</taxon>
    </lineage>
</organism>
<dbReference type="InterPro" id="IPR002049">
    <property type="entry name" value="LE_dom"/>
</dbReference>
<dbReference type="CDD" id="cd00055">
    <property type="entry name" value="EGF_Lam"/>
    <property type="match status" value="1"/>
</dbReference>
<keyword evidence="8" id="KW-1015">Disulfide bond</keyword>
<dbReference type="CDD" id="cd00063">
    <property type="entry name" value="FN3"/>
    <property type="match status" value="9"/>
</dbReference>
<evidence type="ECO:0000256" key="9">
    <source>
        <dbReference type="ARBA" id="ARBA00023180"/>
    </source>
</evidence>
<dbReference type="Pfam" id="PF25024">
    <property type="entry name" value="EGF_TEN"/>
    <property type="match status" value="1"/>
</dbReference>
<keyword evidence="13" id="KW-1185">Reference proteome</keyword>
<keyword evidence="6 10" id="KW-0732">Signal</keyword>
<dbReference type="GO" id="GO:0030155">
    <property type="term" value="P:regulation of cell adhesion"/>
    <property type="evidence" value="ECO:0007669"/>
    <property type="project" value="TreeGrafter"/>
</dbReference>
<dbReference type="PROSITE" id="PS00514">
    <property type="entry name" value="FIBRINOGEN_C_1"/>
    <property type="match status" value="1"/>
</dbReference>
<comment type="subcellular location">
    <subcellularLocation>
        <location evidence="1">Secreted</location>
        <location evidence="1">Extracellular space</location>
        <location evidence="1">Extracellular matrix</location>
    </subcellularLocation>
</comment>
<feature type="domain" description="Fibronectin type-III" evidence="11">
    <location>
        <begin position="531"/>
        <end position="617"/>
    </location>
</feature>
<dbReference type="InterPro" id="IPR002181">
    <property type="entry name" value="Fibrinogen_a/b/g_C_dom"/>
</dbReference>
<dbReference type="Pfam" id="PF00041">
    <property type="entry name" value="fn3"/>
    <property type="match status" value="9"/>
</dbReference>
<dbReference type="FunFam" id="2.60.40.10:FF:000099">
    <property type="entry name" value="Fibronectin 1"/>
    <property type="match status" value="4"/>
</dbReference>
<dbReference type="SMART" id="SM00060">
    <property type="entry name" value="FN3"/>
    <property type="match status" value="9"/>
</dbReference>
<dbReference type="FunFam" id="2.10.25.10:FF:000001">
    <property type="entry name" value="Tenascin C"/>
    <property type="match status" value="2"/>
</dbReference>
<feature type="domain" description="Fibronectin type-III" evidence="11">
    <location>
        <begin position="794"/>
        <end position="881"/>
    </location>
</feature>
<dbReference type="Gene3D" id="2.10.25.10">
    <property type="entry name" value="Laminin"/>
    <property type="match status" value="3"/>
</dbReference>
<keyword evidence="7" id="KW-0677">Repeat</keyword>
<evidence type="ECO:0000259" key="11">
    <source>
        <dbReference type="PROSITE" id="PS50853"/>
    </source>
</evidence>
<evidence type="ECO:0000256" key="6">
    <source>
        <dbReference type="ARBA" id="ARBA00022729"/>
    </source>
</evidence>
<feature type="domain" description="Fibronectin type-III" evidence="11">
    <location>
        <begin position="882"/>
        <end position="971"/>
    </location>
</feature>
<dbReference type="InterPro" id="IPR014716">
    <property type="entry name" value="Fibrinogen_a/b/g_C_1"/>
</dbReference>
<dbReference type="RefSeq" id="XP_038819186.1">
    <property type="nucleotide sequence ID" value="XM_038963258.1"/>
</dbReference>
<dbReference type="PANTHER" id="PTHR46708">
    <property type="entry name" value="TENASCIN"/>
    <property type="match status" value="1"/>
</dbReference>
<evidence type="ECO:0000256" key="3">
    <source>
        <dbReference type="ARBA" id="ARBA00022525"/>
    </source>
</evidence>
<dbReference type="PROSITE" id="PS51406">
    <property type="entry name" value="FIBRINOGEN_C_2"/>
    <property type="match status" value="1"/>
</dbReference>
<dbReference type="PROSITE" id="PS50853">
    <property type="entry name" value="FN3"/>
    <property type="match status" value="7"/>
</dbReference>
<feature type="domain" description="Fibronectin type-III" evidence="11">
    <location>
        <begin position="442"/>
        <end position="530"/>
    </location>
</feature>
<feature type="domain" description="Fibronectin type-III" evidence="11">
    <location>
        <begin position="618"/>
        <end position="706"/>
    </location>
</feature>
<dbReference type="PROSITE" id="PS01186">
    <property type="entry name" value="EGF_2"/>
    <property type="match status" value="1"/>
</dbReference>
<dbReference type="GeneID" id="120019844"/>
<dbReference type="PROSITE" id="PS00022">
    <property type="entry name" value="EGF_1"/>
    <property type="match status" value="1"/>
</dbReference>
<evidence type="ECO:0000256" key="4">
    <source>
        <dbReference type="ARBA" id="ARBA00022530"/>
    </source>
</evidence>
<dbReference type="SUPFAM" id="SSF49265">
    <property type="entry name" value="Fibronectin type III"/>
    <property type="match status" value="5"/>
</dbReference>
<name>A0A8U0P785_SALNM</name>
<feature type="domain" description="Fibronectin type-III" evidence="11">
    <location>
        <begin position="264"/>
        <end position="353"/>
    </location>
</feature>
<dbReference type="Proteomes" id="UP000808372">
    <property type="component" value="Chromosome 25"/>
</dbReference>
<dbReference type="InterPro" id="IPR050991">
    <property type="entry name" value="ECM_Regulatory_Proteins"/>
</dbReference>
<dbReference type="PANTHER" id="PTHR46708:SF12">
    <property type="entry name" value="TENASCIN N"/>
    <property type="match status" value="1"/>
</dbReference>
<dbReference type="NCBIfam" id="NF040941">
    <property type="entry name" value="GGGWT_bact"/>
    <property type="match status" value="1"/>
</dbReference>
<dbReference type="FunFam" id="3.90.215.10:FF:000001">
    <property type="entry name" value="Tenascin isoform 1"/>
    <property type="match status" value="1"/>
</dbReference>
<dbReference type="CTD" id="63923"/>
<dbReference type="InterPro" id="IPR000742">
    <property type="entry name" value="EGF"/>
</dbReference>
<keyword evidence="4" id="KW-0272">Extracellular matrix</keyword>
<proteinExistence type="inferred from homology"/>
<evidence type="ECO:0000256" key="8">
    <source>
        <dbReference type="ARBA" id="ARBA00023157"/>
    </source>
</evidence>
<feature type="signal peptide" evidence="10">
    <location>
        <begin position="1"/>
        <end position="23"/>
    </location>
</feature>
<evidence type="ECO:0000256" key="7">
    <source>
        <dbReference type="ARBA" id="ARBA00022737"/>
    </source>
</evidence>
<evidence type="ECO:0000313" key="13">
    <source>
        <dbReference type="Proteomes" id="UP000808372"/>
    </source>
</evidence>
<evidence type="ECO:0000313" key="14">
    <source>
        <dbReference type="RefSeq" id="XP_038819186.1"/>
    </source>
</evidence>
<feature type="domain" description="Fibronectin type-III" evidence="11">
    <location>
        <begin position="707"/>
        <end position="793"/>
    </location>
</feature>
<comment type="similarity">
    <text evidence="2">Belongs to the tenascin family.</text>
</comment>
<dbReference type="InterPro" id="IPR036056">
    <property type="entry name" value="Fibrinogen-like_C"/>
</dbReference>
<keyword evidence="9" id="KW-0325">Glycoprotein</keyword>
<feature type="domain" description="Fibrinogen C-terminal" evidence="12">
    <location>
        <begin position="1054"/>
        <end position="1270"/>
    </location>
</feature>
<dbReference type="Pfam" id="PF00147">
    <property type="entry name" value="Fibrinogen_C"/>
    <property type="match status" value="1"/>
</dbReference>
<dbReference type="GO" id="GO:0098966">
    <property type="term" value="C:perisynaptic extracellular matrix"/>
    <property type="evidence" value="ECO:0007669"/>
    <property type="project" value="TreeGrafter"/>
</dbReference>
<reference evidence="14" key="1">
    <citation type="submission" date="2025-08" db="UniProtKB">
        <authorList>
            <consortium name="RefSeq"/>
        </authorList>
    </citation>
    <scope>IDENTIFICATION</scope>
    <source>
        <tissue evidence="14">White muscle</tissue>
    </source>
</reference>
<dbReference type="Gene3D" id="2.60.40.10">
    <property type="entry name" value="Immunoglobulins"/>
    <property type="match status" value="9"/>
</dbReference>
<dbReference type="CDD" id="cd00087">
    <property type="entry name" value="FReD"/>
    <property type="match status" value="1"/>
</dbReference>
<dbReference type="InterPro" id="IPR013783">
    <property type="entry name" value="Ig-like_fold"/>
</dbReference>
<dbReference type="InterPro" id="IPR003961">
    <property type="entry name" value="FN3_dom"/>
</dbReference>
<protein>
    <submittedName>
        <fullName evidence="14">Tenascin-N</fullName>
    </submittedName>
</protein>
<keyword evidence="3" id="KW-0964">Secreted</keyword>
<evidence type="ECO:0000256" key="5">
    <source>
        <dbReference type="ARBA" id="ARBA00022536"/>
    </source>
</evidence>
<dbReference type="SMART" id="SM00186">
    <property type="entry name" value="FBG"/>
    <property type="match status" value="1"/>
</dbReference>